<dbReference type="Gene3D" id="3.55.10.10">
    <property type="entry name" value="Archease domain"/>
    <property type="match status" value="1"/>
</dbReference>
<dbReference type="SUPFAM" id="SSF69819">
    <property type="entry name" value="MTH1598-like"/>
    <property type="match status" value="1"/>
</dbReference>
<comment type="similarity">
    <text evidence="1">Belongs to the archease family.</text>
</comment>
<sequence length="141" mass="15796">RCTWEHLDHTADVQLHAWGTRLEEAFEQCALAMFALMTELETVAPPVEVCAQGHDLHSLLFQFLDEWLFRFTGGGGFVPRRLRVVSLDRAAFRVRSLAVGECFELGRHPQGTAAAVKAITYSAMRITETPTRADLLVIVDI</sequence>
<dbReference type="PaxDb" id="2903-EOD38244"/>
<evidence type="ECO:0000256" key="3">
    <source>
        <dbReference type="ARBA" id="ARBA00022723"/>
    </source>
</evidence>
<dbReference type="PANTHER" id="PTHR12682">
    <property type="entry name" value="ARCHEASE"/>
    <property type="match status" value="1"/>
</dbReference>
<dbReference type="GeneID" id="17283514"/>
<reference evidence="7" key="1">
    <citation type="journal article" date="2013" name="Nature">
        <title>Pan genome of the phytoplankton Emiliania underpins its global distribution.</title>
        <authorList>
            <person name="Read B.A."/>
            <person name="Kegel J."/>
            <person name="Klute M.J."/>
            <person name="Kuo A."/>
            <person name="Lefebvre S.C."/>
            <person name="Maumus F."/>
            <person name="Mayer C."/>
            <person name="Miller J."/>
            <person name="Monier A."/>
            <person name="Salamov A."/>
            <person name="Young J."/>
            <person name="Aguilar M."/>
            <person name="Claverie J.M."/>
            <person name="Frickenhaus S."/>
            <person name="Gonzalez K."/>
            <person name="Herman E.K."/>
            <person name="Lin Y.C."/>
            <person name="Napier J."/>
            <person name="Ogata H."/>
            <person name="Sarno A.F."/>
            <person name="Shmutz J."/>
            <person name="Schroeder D."/>
            <person name="de Vargas C."/>
            <person name="Verret F."/>
            <person name="von Dassow P."/>
            <person name="Valentin K."/>
            <person name="Van de Peer Y."/>
            <person name="Wheeler G."/>
            <person name="Dacks J.B."/>
            <person name="Delwiche C.F."/>
            <person name="Dyhrman S.T."/>
            <person name="Glockner G."/>
            <person name="John U."/>
            <person name="Richards T."/>
            <person name="Worden A.Z."/>
            <person name="Zhang X."/>
            <person name="Grigoriev I.V."/>
            <person name="Allen A.E."/>
            <person name="Bidle K."/>
            <person name="Borodovsky M."/>
            <person name="Bowler C."/>
            <person name="Brownlee C."/>
            <person name="Cock J.M."/>
            <person name="Elias M."/>
            <person name="Gladyshev V.N."/>
            <person name="Groth M."/>
            <person name="Guda C."/>
            <person name="Hadaegh A."/>
            <person name="Iglesias-Rodriguez M.D."/>
            <person name="Jenkins J."/>
            <person name="Jones B.M."/>
            <person name="Lawson T."/>
            <person name="Leese F."/>
            <person name="Lindquist E."/>
            <person name="Lobanov A."/>
            <person name="Lomsadze A."/>
            <person name="Malik S.B."/>
            <person name="Marsh M.E."/>
            <person name="Mackinder L."/>
            <person name="Mock T."/>
            <person name="Mueller-Roeber B."/>
            <person name="Pagarete A."/>
            <person name="Parker M."/>
            <person name="Probert I."/>
            <person name="Quesneville H."/>
            <person name="Raines C."/>
            <person name="Rensing S.A."/>
            <person name="Riano-Pachon D.M."/>
            <person name="Richier S."/>
            <person name="Rokitta S."/>
            <person name="Shiraiwa Y."/>
            <person name="Soanes D.M."/>
            <person name="van der Giezen M."/>
            <person name="Wahlund T.M."/>
            <person name="Williams B."/>
            <person name="Wilson W."/>
            <person name="Wolfe G."/>
            <person name="Wurch L.L."/>
        </authorList>
    </citation>
    <scope>NUCLEOTIDE SEQUENCE</scope>
</reference>
<dbReference type="GO" id="GO:0006388">
    <property type="term" value="P:tRNA splicing, via endonucleolytic cleavage and ligation"/>
    <property type="evidence" value="ECO:0007669"/>
    <property type="project" value="TreeGrafter"/>
</dbReference>
<dbReference type="GO" id="GO:0046872">
    <property type="term" value="F:metal ion binding"/>
    <property type="evidence" value="ECO:0007669"/>
    <property type="project" value="UniProtKB-KW"/>
</dbReference>
<dbReference type="FunFam" id="3.55.10.10:FF:000001">
    <property type="entry name" value="protein archease isoform X1"/>
    <property type="match status" value="1"/>
</dbReference>
<evidence type="ECO:0000259" key="5">
    <source>
        <dbReference type="Pfam" id="PF01951"/>
    </source>
</evidence>
<organism evidence="6 7">
    <name type="scientific">Emiliania huxleyi (strain CCMP1516)</name>
    <dbReference type="NCBI Taxonomy" id="280463"/>
    <lineage>
        <taxon>Eukaryota</taxon>
        <taxon>Haptista</taxon>
        <taxon>Haptophyta</taxon>
        <taxon>Prymnesiophyceae</taxon>
        <taxon>Isochrysidales</taxon>
        <taxon>Noelaerhabdaceae</taxon>
        <taxon>Emiliania</taxon>
    </lineage>
</organism>
<dbReference type="InterPro" id="IPR023572">
    <property type="entry name" value="Archease_dom"/>
</dbReference>
<dbReference type="InterPro" id="IPR002804">
    <property type="entry name" value="Archease"/>
</dbReference>
<accession>A0A0D3KR59</accession>
<name>A0A0D3KR59_EMIH1</name>
<dbReference type="PANTHER" id="PTHR12682:SF11">
    <property type="entry name" value="PROTEIN ARCHEASE"/>
    <property type="match status" value="1"/>
</dbReference>
<dbReference type="Proteomes" id="UP000013827">
    <property type="component" value="Unassembled WGS sequence"/>
</dbReference>
<dbReference type="eggNOG" id="KOG4528">
    <property type="taxonomic scope" value="Eukaryota"/>
</dbReference>
<reference evidence="6" key="2">
    <citation type="submission" date="2024-10" db="UniProtKB">
        <authorList>
            <consortium name="EnsemblProtists"/>
        </authorList>
    </citation>
    <scope>IDENTIFICATION</scope>
</reference>
<dbReference type="KEGG" id="ehx:EMIHUDRAFT_62827"/>
<evidence type="ECO:0000313" key="7">
    <source>
        <dbReference type="Proteomes" id="UP000013827"/>
    </source>
</evidence>
<dbReference type="GO" id="GO:0072669">
    <property type="term" value="C:tRNA-splicing ligase complex"/>
    <property type="evidence" value="ECO:0007669"/>
    <property type="project" value="TreeGrafter"/>
</dbReference>
<dbReference type="InterPro" id="IPR036820">
    <property type="entry name" value="Archease_dom_sf"/>
</dbReference>
<keyword evidence="2" id="KW-0819">tRNA processing</keyword>
<keyword evidence="4" id="KW-0106">Calcium</keyword>
<dbReference type="HOGENOM" id="CLU_111362_0_1_1"/>
<dbReference type="STRING" id="2903.R1FXJ3"/>
<keyword evidence="7" id="KW-1185">Reference proteome</keyword>
<dbReference type="RefSeq" id="XP_005790673.1">
    <property type="nucleotide sequence ID" value="XM_005790616.1"/>
</dbReference>
<evidence type="ECO:0000256" key="4">
    <source>
        <dbReference type="ARBA" id="ARBA00022837"/>
    </source>
</evidence>
<dbReference type="OMA" id="AITYHKM"/>
<keyword evidence="3" id="KW-0479">Metal-binding</keyword>
<protein>
    <recommendedName>
        <fullName evidence="5">Archease domain-containing protein</fullName>
    </recommendedName>
</protein>
<proteinExistence type="inferred from homology"/>
<evidence type="ECO:0000313" key="6">
    <source>
        <dbReference type="EnsemblProtists" id="EOD38244"/>
    </source>
</evidence>
<dbReference type="AlphaFoldDB" id="A0A0D3KR59"/>
<dbReference type="Pfam" id="PF01951">
    <property type="entry name" value="Archease"/>
    <property type="match status" value="1"/>
</dbReference>
<feature type="domain" description="Archease" evidence="5">
    <location>
        <begin position="4"/>
        <end position="141"/>
    </location>
</feature>
<dbReference type="EnsemblProtists" id="EOD38244">
    <property type="protein sequence ID" value="EOD38244"/>
    <property type="gene ID" value="EMIHUDRAFT_62827"/>
</dbReference>
<evidence type="ECO:0000256" key="2">
    <source>
        <dbReference type="ARBA" id="ARBA00022694"/>
    </source>
</evidence>
<evidence type="ECO:0000256" key="1">
    <source>
        <dbReference type="ARBA" id="ARBA00007963"/>
    </source>
</evidence>